<gene>
    <name evidence="1" type="ORF">WL1483_3822</name>
</gene>
<name>A0A0S2SNG5_9GAMM</name>
<dbReference type="KEGG" id="asr:WL1483_3822"/>
<proteinExistence type="predicted"/>
<dbReference type="AlphaFoldDB" id="A0A0S2SNG5"/>
<evidence type="ECO:0000313" key="2">
    <source>
        <dbReference type="Proteomes" id="UP000058114"/>
    </source>
</evidence>
<dbReference type="PATRIC" id="fig|652.5.peg.31"/>
<sequence>MGNCQVNTISIHKDYLKKYGKPGPMEEDINTMHRYRDAIAIPHPMTLQYQRGVVIGAAVLFPHPDEDDYKGHRFHKSLEQVEIGGIPFLPNSTSIFQAKIDHLLGLEFSSHSIS</sequence>
<dbReference type="InterPro" id="IPR007505">
    <property type="entry name" value="PDDEXK_7"/>
</dbReference>
<dbReference type="Proteomes" id="UP000058114">
    <property type="component" value="Chromosome"/>
</dbReference>
<protein>
    <submittedName>
        <fullName evidence="1">Uncharacterized protein</fullName>
    </submittedName>
</protein>
<evidence type="ECO:0000313" key="1">
    <source>
        <dbReference type="EMBL" id="ALP43241.1"/>
    </source>
</evidence>
<organism evidence="1 2">
    <name type="scientific">Aeromonas schubertii</name>
    <dbReference type="NCBI Taxonomy" id="652"/>
    <lineage>
        <taxon>Bacteria</taxon>
        <taxon>Pseudomonadati</taxon>
        <taxon>Pseudomonadota</taxon>
        <taxon>Gammaproteobacteria</taxon>
        <taxon>Aeromonadales</taxon>
        <taxon>Aeromonadaceae</taxon>
        <taxon>Aeromonas</taxon>
    </lineage>
</organism>
<accession>A0A0S2SNG5</accession>
<dbReference type="EMBL" id="CP013067">
    <property type="protein sequence ID" value="ALP43241.1"/>
    <property type="molecule type" value="Genomic_DNA"/>
</dbReference>
<reference evidence="1 2" key="2">
    <citation type="journal article" date="2016" name="Genome Announc.">
        <title>Complete Genome Sequence of the Highly Virulent Aeromonas schubertii Strain WL1483, Isolated from Diseased Snakehead Fish (Channa argus) in China.</title>
        <authorList>
            <person name="Liu L."/>
            <person name="Li N."/>
            <person name="Zhang D."/>
            <person name="Fu X."/>
            <person name="Shi C."/>
            <person name="Lin Q."/>
            <person name="Hao G."/>
        </authorList>
    </citation>
    <scope>NUCLEOTIDE SEQUENCE [LARGE SCALE GENOMIC DNA]</scope>
    <source>
        <strain evidence="1 2">WL1483</strain>
    </source>
</reference>
<dbReference type="Pfam" id="PF04411">
    <property type="entry name" value="PDDEXK_7"/>
    <property type="match status" value="1"/>
</dbReference>
<reference evidence="2" key="1">
    <citation type="submission" date="2015-10" db="EMBL/GenBank/DDBJ databases">
        <title>Complete Genome Sequence of Aeromonas schubertii strain WL1483.</title>
        <authorList>
            <person name="Liu L."/>
        </authorList>
    </citation>
    <scope>NUCLEOTIDE SEQUENCE [LARGE SCALE GENOMIC DNA]</scope>
    <source>
        <strain evidence="2">WL1483</strain>
    </source>
</reference>